<organism evidence="2 3">
    <name type="scientific">Minwuia thermotolerans</name>
    <dbReference type="NCBI Taxonomy" id="2056226"/>
    <lineage>
        <taxon>Bacteria</taxon>
        <taxon>Pseudomonadati</taxon>
        <taxon>Pseudomonadota</taxon>
        <taxon>Alphaproteobacteria</taxon>
        <taxon>Minwuiales</taxon>
        <taxon>Minwuiaceae</taxon>
        <taxon>Minwuia</taxon>
    </lineage>
</organism>
<evidence type="ECO:0000313" key="2">
    <source>
        <dbReference type="EMBL" id="PJK30067.1"/>
    </source>
</evidence>
<protein>
    <recommendedName>
        <fullName evidence="1">Co-chaperone DjlA N-terminal domain-containing protein</fullName>
    </recommendedName>
</protein>
<dbReference type="InterPro" id="IPR007791">
    <property type="entry name" value="DjlA_N"/>
</dbReference>
<dbReference type="InterPro" id="IPR029024">
    <property type="entry name" value="TerB-like"/>
</dbReference>
<dbReference type="Proteomes" id="UP000229498">
    <property type="component" value="Unassembled WGS sequence"/>
</dbReference>
<dbReference type="Pfam" id="PF05099">
    <property type="entry name" value="TerB"/>
    <property type="match status" value="1"/>
</dbReference>
<evidence type="ECO:0000313" key="3">
    <source>
        <dbReference type="Proteomes" id="UP000229498"/>
    </source>
</evidence>
<name>A0A2M9G2W4_9PROT</name>
<reference evidence="2 3" key="1">
    <citation type="submission" date="2017-11" db="EMBL/GenBank/DDBJ databases">
        <title>Draft genome sequence of Rhizobiales bacterium SY3-13.</title>
        <authorList>
            <person name="Sun C."/>
        </authorList>
    </citation>
    <scope>NUCLEOTIDE SEQUENCE [LARGE SCALE GENOMIC DNA]</scope>
    <source>
        <strain evidence="2 3">SY3-13</strain>
    </source>
</reference>
<proteinExistence type="predicted"/>
<dbReference type="Gene3D" id="1.10.3680.10">
    <property type="entry name" value="TerB-like"/>
    <property type="match status" value="1"/>
</dbReference>
<keyword evidence="3" id="KW-1185">Reference proteome</keyword>
<dbReference type="RefSeq" id="WP_109793340.1">
    <property type="nucleotide sequence ID" value="NZ_PHIG01000031.1"/>
</dbReference>
<feature type="domain" description="Co-chaperone DjlA N-terminal" evidence="1">
    <location>
        <begin position="28"/>
        <end position="143"/>
    </location>
</feature>
<gene>
    <name evidence="2" type="ORF">CVT23_09920</name>
</gene>
<dbReference type="EMBL" id="PHIG01000031">
    <property type="protein sequence ID" value="PJK30067.1"/>
    <property type="molecule type" value="Genomic_DNA"/>
</dbReference>
<dbReference type="AlphaFoldDB" id="A0A2M9G2W4"/>
<accession>A0A2M9G2W4</accession>
<dbReference type="SUPFAM" id="SSF158682">
    <property type="entry name" value="TerB-like"/>
    <property type="match status" value="1"/>
</dbReference>
<dbReference type="OrthoDB" id="5402150at2"/>
<evidence type="ECO:0000259" key="1">
    <source>
        <dbReference type="Pfam" id="PF05099"/>
    </source>
</evidence>
<dbReference type="CDD" id="cd07313">
    <property type="entry name" value="terB_like_2"/>
    <property type="match status" value="1"/>
</dbReference>
<sequence>MALNRIAGWFNRLTEEDRPGDGPDETRLGAATLLVEAAHLDGDFSPDERRAIEAALGRYFDLSDEEVGALMDAAEQAHGDAVEISRFTRAIKQLPPPQRIEIMEMLWEVVLADGDLHAYEANLLRRVGGLIYVSDRENGEARQRVLARLG</sequence>
<comment type="caution">
    <text evidence="2">The sequence shown here is derived from an EMBL/GenBank/DDBJ whole genome shotgun (WGS) entry which is preliminary data.</text>
</comment>